<accession>A0A4R4K4H3</accession>
<sequence length="938" mass="107190">MKKLLSIILFFQIYTCACEGLGPQAVARETPPILNYPPTAYKAHKQNWALHQNADQFIYAANSDGLLEFDGSVWKLYPFPDGQIVRAVLCDDAATKAGKGRIYVGGFGEFGFWKKNERGQLRYVSLSKNLPFASLKTEEIWNILKTPSYIYFQSFSRIYRYDGKKVVEIAASGNFMFLHYVQGRLLIQLIGRGLHELIGEKLFPIPGTDSLAPASVSSILSFDQKRILVATAKHGLYLIENNTLTRWTIPLAPELTRNIINKAIVLRNNQGFAFGTIKNGLYILDQNGQLKLKINKQNVLQNNTVLALTEDRAGNLWAGLDQGIDLIRLRSPLLFYNTVGNPLGTTYAAALWKGNLYVGSNNGVFVKKWLSSEEFRPIPGLEGQVWNLSVVNDELLCGHNDATFRITESGIQKLSNVTGGWIFLPVVQAQDTFLIQGAYNGLHVYRKMANHWTYAKAIKGVPPLPIRQIVQDETGGLWLAHAYKGLYYAQLNSRLDSVLQWKELTAPKDISSTFSIEINRWKNKIYFRSGQSYFESAASGELKPATDLPPETEPYKIRTGISQEWFRVFNNRVELHSPSSTITRLDLSLIRNSETILALDSSYYFFCLDNGYALYNRNQTRSTATTATRPVLRRVMNLLNTNEDFSLKNGEVIPAPTRSLRISYALPVFGQPVYYQYRLMGLSEQWSDASQQSFVEYTNLAPGEYTFELRSSQSTATATYTFTIAPFWYETLWAKMLTVLVGLVMIIALVIYQEKRFKVHRKKLLAEQEEKLRQHRLLSERRIMEIQNENLQKEIKNKSQQLSNVAINVVRKNEILEEIRDELQQVKEELGQQLPTIHYQKLLNSIERNVAGKEDWVLFEDNFNEIHEEFFMRLRNLYPTITPSELRLAACLRMNLSTKEMAPVLGISVRGVEIKRYRLRRKLGLDPDVNLVDYMLDI</sequence>
<dbReference type="InterPro" id="IPR016032">
    <property type="entry name" value="Sig_transdc_resp-reg_C-effctor"/>
</dbReference>
<dbReference type="InterPro" id="IPR011123">
    <property type="entry name" value="Y_Y_Y"/>
</dbReference>
<keyword evidence="5" id="KW-1185">Reference proteome</keyword>
<evidence type="ECO:0000256" key="2">
    <source>
        <dbReference type="SAM" id="Phobius"/>
    </source>
</evidence>
<dbReference type="AlphaFoldDB" id="A0A4R4K4H3"/>
<gene>
    <name evidence="4" type="ORF">EZE20_18350</name>
</gene>
<protein>
    <submittedName>
        <fullName evidence="4">LuxR family transcriptional regulator</fullName>
    </submittedName>
</protein>
<dbReference type="OrthoDB" id="9806995at2"/>
<keyword evidence="2" id="KW-0472">Membrane</keyword>
<dbReference type="SUPFAM" id="SSF63829">
    <property type="entry name" value="Calcium-dependent phosphotriesterase"/>
    <property type="match status" value="1"/>
</dbReference>
<name>A0A4R4K4H3_9BACT</name>
<proteinExistence type="predicted"/>
<dbReference type="SMART" id="SM00421">
    <property type="entry name" value="HTH_LUXR"/>
    <property type="match status" value="1"/>
</dbReference>
<evidence type="ECO:0000256" key="1">
    <source>
        <dbReference type="SAM" id="Coils"/>
    </source>
</evidence>
<reference evidence="4 5" key="1">
    <citation type="submission" date="2019-02" db="EMBL/GenBank/DDBJ databases">
        <title>Arundinibacter roseus gen. nov., sp. nov., a new member of the family Cytophagaceae.</title>
        <authorList>
            <person name="Szuroczki S."/>
            <person name="Khayer B."/>
            <person name="Sproer C."/>
            <person name="Toumi M."/>
            <person name="Szabo A."/>
            <person name="Felfoldi T."/>
            <person name="Schumann P."/>
            <person name="Toth E."/>
        </authorList>
    </citation>
    <scope>NUCLEOTIDE SEQUENCE [LARGE SCALE GENOMIC DNA]</scope>
    <source>
        <strain evidence="4 5">DMA-k-7a</strain>
    </source>
</reference>
<dbReference type="Gene3D" id="2.60.40.10">
    <property type="entry name" value="Immunoglobulins"/>
    <property type="match status" value="1"/>
</dbReference>
<keyword evidence="2" id="KW-0812">Transmembrane</keyword>
<dbReference type="InterPro" id="IPR000792">
    <property type="entry name" value="Tscrpt_reg_LuxR_C"/>
</dbReference>
<dbReference type="Gene3D" id="2.130.10.10">
    <property type="entry name" value="YVTN repeat-like/Quinoprotein amine dehydrogenase"/>
    <property type="match status" value="2"/>
</dbReference>
<dbReference type="GO" id="GO:0003677">
    <property type="term" value="F:DNA binding"/>
    <property type="evidence" value="ECO:0007669"/>
    <property type="project" value="InterPro"/>
</dbReference>
<dbReference type="Proteomes" id="UP000295706">
    <property type="component" value="Unassembled WGS sequence"/>
</dbReference>
<dbReference type="InterPro" id="IPR036388">
    <property type="entry name" value="WH-like_DNA-bd_sf"/>
</dbReference>
<dbReference type="InterPro" id="IPR015943">
    <property type="entry name" value="WD40/YVTN_repeat-like_dom_sf"/>
</dbReference>
<feature type="coiled-coil region" evidence="1">
    <location>
        <begin position="774"/>
        <end position="833"/>
    </location>
</feature>
<dbReference type="InterPro" id="IPR013783">
    <property type="entry name" value="Ig-like_fold"/>
</dbReference>
<dbReference type="EMBL" id="SMJU01000012">
    <property type="protein sequence ID" value="TDB62344.1"/>
    <property type="molecule type" value="Genomic_DNA"/>
</dbReference>
<feature type="domain" description="HTH luxR-type" evidence="3">
    <location>
        <begin position="878"/>
        <end position="935"/>
    </location>
</feature>
<evidence type="ECO:0000313" key="5">
    <source>
        <dbReference type="Proteomes" id="UP000295706"/>
    </source>
</evidence>
<dbReference type="SUPFAM" id="SSF46894">
    <property type="entry name" value="C-terminal effector domain of the bipartite response regulators"/>
    <property type="match status" value="1"/>
</dbReference>
<organism evidence="4 5">
    <name type="scientific">Arundinibacter roseus</name>
    <dbReference type="NCBI Taxonomy" id="2070510"/>
    <lineage>
        <taxon>Bacteria</taxon>
        <taxon>Pseudomonadati</taxon>
        <taxon>Bacteroidota</taxon>
        <taxon>Cytophagia</taxon>
        <taxon>Cytophagales</taxon>
        <taxon>Spirosomataceae</taxon>
        <taxon>Arundinibacter</taxon>
    </lineage>
</organism>
<keyword evidence="1" id="KW-0175">Coiled coil</keyword>
<dbReference type="Pfam" id="PF07495">
    <property type="entry name" value="Y_Y_Y"/>
    <property type="match status" value="1"/>
</dbReference>
<dbReference type="Gene3D" id="1.10.10.10">
    <property type="entry name" value="Winged helix-like DNA-binding domain superfamily/Winged helix DNA-binding domain"/>
    <property type="match status" value="1"/>
</dbReference>
<evidence type="ECO:0000313" key="4">
    <source>
        <dbReference type="EMBL" id="TDB62344.1"/>
    </source>
</evidence>
<keyword evidence="2" id="KW-1133">Transmembrane helix</keyword>
<feature type="transmembrane region" description="Helical" evidence="2">
    <location>
        <begin position="732"/>
        <end position="752"/>
    </location>
</feature>
<dbReference type="GO" id="GO:0006355">
    <property type="term" value="P:regulation of DNA-templated transcription"/>
    <property type="evidence" value="ECO:0007669"/>
    <property type="project" value="InterPro"/>
</dbReference>
<evidence type="ECO:0000259" key="3">
    <source>
        <dbReference type="SMART" id="SM00421"/>
    </source>
</evidence>
<dbReference type="RefSeq" id="WP_132120389.1">
    <property type="nucleotide sequence ID" value="NZ_SMJU01000012.1"/>
</dbReference>
<comment type="caution">
    <text evidence="4">The sequence shown here is derived from an EMBL/GenBank/DDBJ whole genome shotgun (WGS) entry which is preliminary data.</text>
</comment>